<dbReference type="PROSITE" id="PS51450">
    <property type="entry name" value="LRR"/>
    <property type="match status" value="4"/>
</dbReference>
<name>A0AAD9RE34_9HYME</name>
<keyword evidence="4" id="KW-1185">Reference proteome</keyword>
<accession>A0AAD9RE34</accession>
<dbReference type="InterPro" id="IPR001611">
    <property type="entry name" value="Leu-rich_rpt"/>
</dbReference>
<dbReference type="PANTHER" id="PTHR46652">
    <property type="entry name" value="LEUCINE-RICH REPEAT AND IQ DOMAIN-CONTAINING PROTEIN 1-RELATED"/>
    <property type="match status" value="1"/>
</dbReference>
<dbReference type="CDD" id="cd21340">
    <property type="entry name" value="PPP1R42"/>
    <property type="match status" value="1"/>
</dbReference>
<dbReference type="Gene3D" id="3.80.10.10">
    <property type="entry name" value="Ribonuclease Inhibitor"/>
    <property type="match status" value="2"/>
</dbReference>
<dbReference type="InterPro" id="IPR025875">
    <property type="entry name" value="Leu-rich_rpt_4"/>
</dbReference>
<dbReference type="SUPFAM" id="SSF52058">
    <property type="entry name" value="L domain-like"/>
    <property type="match status" value="1"/>
</dbReference>
<dbReference type="Pfam" id="PF12799">
    <property type="entry name" value="LRR_4"/>
    <property type="match status" value="1"/>
</dbReference>
<keyword evidence="2" id="KW-0677">Repeat</keyword>
<evidence type="ECO:0008006" key="5">
    <source>
        <dbReference type="Google" id="ProtNLM"/>
    </source>
</evidence>
<evidence type="ECO:0000256" key="1">
    <source>
        <dbReference type="ARBA" id="ARBA00022614"/>
    </source>
</evidence>
<dbReference type="Pfam" id="PF13855">
    <property type="entry name" value="LRR_8"/>
    <property type="match status" value="1"/>
</dbReference>
<evidence type="ECO:0000313" key="4">
    <source>
        <dbReference type="Proteomes" id="UP001258017"/>
    </source>
</evidence>
<comment type="caution">
    <text evidence="3">The sequence shown here is derived from an EMBL/GenBank/DDBJ whole genome shotgun (WGS) entry which is preliminary data.</text>
</comment>
<reference evidence="3" key="1">
    <citation type="submission" date="2021-08" db="EMBL/GenBank/DDBJ databases">
        <authorList>
            <person name="Misof B."/>
            <person name="Oliver O."/>
            <person name="Podsiadlowski L."/>
            <person name="Donath A."/>
            <person name="Peters R."/>
            <person name="Mayer C."/>
            <person name="Rust J."/>
            <person name="Gunkel S."/>
            <person name="Lesny P."/>
            <person name="Martin S."/>
            <person name="Oeyen J.P."/>
            <person name="Petersen M."/>
            <person name="Panagiotis P."/>
            <person name="Wilbrandt J."/>
            <person name="Tanja T."/>
        </authorList>
    </citation>
    <scope>NUCLEOTIDE SEQUENCE</scope>
    <source>
        <strain evidence="3">GBR_01_08_01A</strain>
        <tissue evidence="3">Thorax + abdomen</tissue>
    </source>
</reference>
<reference evidence="3" key="2">
    <citation type="journal article" date="2023" name="Commun. Biol.">
        <title>Intrasexual cuticular hydrocarbon dimorphism in a wasp sheds light on hydrocarbon biosynthesis genes in Hymenoptera.</title>
        <authorList>
            <person name="Moris V.C."/>
            <person name="Podsiadlowski L."/>
            <person name="Martin S."/>
            <person name="Oeyen J.P."/>
            <person name="Donath A."/>
            <person name="Petersen M."/>
            <person name="Wilbrandt J."/>
            <person name="Misof B."/>
            <person name="Liedtke D."/>
            <person name="Thamm M."/>
            <person name="Scheiner R."/>
            <person name="Schmitt T."/>
            <person name="Niehuis O."/>
        </authorList>
    </citation>
    <scope>NUCLEOTIDE SEQUENCE</scope>
    <source>
        <strain evidence="3">GBR_01_08_01A</strain>
    </source>
</reference>
<dbReference type="InterPro" id="IPR032675">
    <property type="entry name" value="LRR_dom_sf"/>
</dbReference>
<sequence>MVKLTSKFIEKKCTQLKSSKSVSKTNKKQDLWKLTHLYMNGMFINEIGNFAACKNLKVIYLQDNNISRIEHLHFAINLTHLYLQHNKISKLENLDCLQNLRKLYIGYNYICVVEGLENLEKLTELHIENQILSSGETLCFEPRSAITLSKSLKKLYISGNRMTTLNDIANFYELEILDAKNNLIEDIEDLTQTISTLPLLRELYMNGNPVVQKHRYKESLIANSNTLANLDEKNVSEISRRFLQVFKEKHFKQSAKKITVPLTDDIANSLNLPPAFKKSISRAIFQHPGPKLSITVTSAMGELQPQTFPPWKTASAIKSLKDNHITPRPFWRDVNNRKETNKVDSLIHNKSVMLPPI</sequence>
<proteinExistence type="predicted"/>
<dbReference type="EMBL" id="JAIFRP010004357">
    <property type="protein sequence ID" value="KAK2577341.1"/>
    <property type="molecule type" value="Genomic_DNA"/>
</dbReference>
<gene>
    <name evidence="3" type="ORF">KPH14_003464</name>
</gene>
<dbReference type="InterPro" id="IPR050836">
    <property type="entry name" value="SDS22/Internalin_LRR"/>
</dbReference>
<dbReference type="SMART" id="SM00365">
    <property type="entry name" value="LRR_SD22"/>
    <property type="match status" value="5"/>
</dbReference>
<evidence type="ECO:0000256" key="2">
    <source>
        <dbReference type="ARBA" id="ARBA00022737"/>
    </source>
</evidence>
<dbReference type="PANTHER" id="PTHR46652:SF3">
    <property type="entry name" value="LEUCINE-RICH REPEAT-CONTAINING PROTEIN 9"/>
    <property type="match status" value="1"/>
</dbReference>
<keyword evidence="1" id="KW-0433">Leucine-rich repeat</keyword>
<evidence type="ECO:0000313" key="3">
    <source>
        <dbReference type="EMBL" id="KAK2577341.1"/>
    </source>
</evidence>
<protein>
    <recommendedName>
        <fullName evidence="5">Protein phosphatase 1 regulatory subunit 42</fullName>
    </recommendedName>
</protein>
<dbReference type="Proteomes" id="UP001258017">
    <property type="component" value="Unassembled WGS sequence"/>
</dbReference>
<dbReference type="AlphaFoldDB" id="A0AAD9RE34"/>
<organism evidence="3 4">
    <name type="scientific">Odynerus spinipes</name>
    <dbReference type="NCBI Taxonomy" id="1348599"/>
    <lineage>
        <taxon>Eukaryota</taxon>
        <taxon>Metazoa</taxon>
        <taxon>Ecdysozoa</taxon>
        <taxon>Arthropoda</taxon>
        <taxon>Hexapoda</taxon>
        <taxon>Insecta</taxon>
        <taxon>Pterygota</taxon>
        <taxon>Neoptera</taxon>
        <taxon>Endopterygota</taxon>
        <taxon>Hymenoptera</taxon>
        <taxon>Apocrita</taxon>
        <taxon>Aculeata</taxon>
        <taxon>Vespoidea</taxon>
        <taxon>Vespidae</taxon>
        <taxon>Eumeninae</taxon>
        <taxon>Odynerus</taxon>
    </lineage>
</organism>